<evidence type="ECO:0000256" key="1">
    <source>
        <dbReference type="ARBA" id="ARBA00010641"/>
    </source>
</evidence>
<dbReference type="PANTHER" id="PTHR43133:SF46">
    <property type="entry name" value="RNA POLYMERASE SIGMA-70 FACTOR ECF SUBFAMILY"/>
    <property type="match status" value="1"/>
</dbReference>
<dbReference type="InterPro" id="IPR036388">
    <property type="entry name" value="WH-like_DNA-bd_sf"/>
</dbReference>
<dbReference type="NCBIfam" id="TIGR02937">
    <property type="entry name" value="sigma70-ECF"/>
    <property type="match status" value="1"/>
</dbReference>
<dbReference type="EMBL" id="JAMZEL010000026">
    <property type="protein sequence ID" value="MCP1386501.1"/>
    <property type="molecule type" value="Genomic_DNA"/>
</dbReference>
<dbReference type="InterPro" id="IPR013325">
    <property type="entry name" value="RNA_pol_sigma_r2"/>
</dbReference>
<name>A0ABT1FXR8_9BACT</name>
<keyword evidence="2" id="KW-0805">Transcription regulation</keyword>
<accession>A0ABT1FXR8</accession>
<gene>
    <name evidence="6" type="ORF">NCI00_28925</name>
</gene>
<dbReference type="InterPro" id="IPR007627">
    <property type="entry name" value="RNA_pol_sigma70_r2"/>
</dbReference>
<keyword evidence="3" id="KW-0731">Sigma factor</keyword>
<reference evidence="6 7" key="1">
    <citation type="submission" date="2022-06" db="EMBL/GenBank/DDBJ databases">
        <title>Runella sp. S5 genome sequencing.</title>
        <authorList>
            <person name="Park S."/>
        </authorList>
    </citation>
    <scope>NUCLEOTIDE SEQUENCE [LARGE SCALE GENOMIC DNA]</scope>
    <source>
        <strain evidence="6 7">S5</strain>
    </source>
</reference>
<dbReference type="RefSeq" id="WP_253533391.1">
    <property type="nucleotide sequence ID" value="NZ_JAMZEL010000026.1"/>
</dbReference>
<organism evidence="6 7">
    <name type="scientific">Runella salmonicolor</name>
    <dbReference type="NCBI Taxonomy" id="2950278"/>
    <lineage>
        <taxon>Bacteria</taxon>
        <taxon>Pseudomonadati</taxon>
        <taxon>Bacteroidota</taxon>
        <taxon>Cytophagia</taxon>
        <taxon>Cytophagales</taxon>
        <taxon>Spirosomataceae</taxon>
        <taxon>Runella</taxon>
    </lineage>
</organism>
<evidence type="ECO:0000256" key="4">
    <source>
        <dbReference type="ARBA" id="ARBA00023163"/>
    </source>
</evidence>
<evidence type="ECO:0000259" key="5">
    <source>
        <dbReference type="Pfam" id="PF04542"/>
    </source>
</evidence>
<evidence type="ECO:0000256" key="2">
    <source>
        <dbReference type="ARBA" id="ARBA00023015"/>
    </source>
</evidence>
<protein>
    <submittedName>
        <fullName evidence="6">Sigma-70 family RNA polymerase sigma factor</fullName>
    </submittedName>
</protein>
<dbReference type="InterPro" id="IPR013324">
    <property type="entry name" value="RNA_pol_sigma_r3/r4-like"/>
</dbReference>
<dbReference type="Gene3D" id="1.10.1740.10">
    <property type="match status" value="1"/>
</dbReference>
<comment type="caution">
    <text evidence="6">The sequence shown here is derived from an EMBL/GenBank/DDBJ whole genome shotgun (WGS) entry which is preliminary data.</text>
</comment>
<evidence type="ECO:0000313" key="6">
    <source>
        <dbReference type="EMBL" id="MCP1386501.1"/>
    </source>
</evidence>
<keyword evidence="4" id="KW-0804">Transcription</keyword>
<dbReference type="InterPro" id="IPR014284">
    <property type="entry name" value="RNA_pol_sigma-70_dom"/>
</dbReference>
<proteinExistence type="inferred from homology"/>
<dbReference type="Pfam" id="PF04542">
    <property type="entry name" value="Sigma70_r2"/>
    <property type="match status" value="1"/>
</dbReference>
<dbReference type="SUPFAM" id="SSF88946">
    <property type="entry name" value="Sigma2 domain of RNA polymerase sigma factors"/>
    <property type="match status" value="1"/>
</dbReference>
<feature type="domain" description="RNA polymerase sigma-70 region 2" evidence="5">
    <location>
        <begin position="29"/>
        <end position="97"/>
    </location>
</feature>
<evidence type="ECO:0000313" key="7">
    <source>
        <dbReference type="Proteomes" id="UP001204772"/>
    </source>
</evidence>
<comment type="similarity">
    <text evidence="1">Belongs to the sigma-70 factor family. ECF subfamily.</text>
</comment>
<dbReference type="Proteomes" id="UP001204772">
    <property type="component" value="Unassembled WGS sequence"/>
</dbReference>
<dbReference type="SUPFAM" id="SSF88659">
    <property type="entry name" value="Sigma3 and sigma4 domains of RNA polymerase sigma factors"/>
    <property type="match status" value="1"/>
</dbReference>
<dbReference type="InterPro" id="IPR039425">
    <property type="entry name" value="RNA_pol_sigma-70-like"/>
</dbReference>
<evidence type="ECO:0000256" key="3">
    <source>
        <dbReference type="ARBA" id="ARBA00023082"/>
    </source>
</evidence>
<dbReference type="PANTHER" id="PTHR43133">
    <property type="entry name" value="RNA POLYMERASE ECF-TYPE SIGMA FACTO"/>
    <property type="match status" value="1"/>
</dbReference>
<dbReference type="Gene3D" id="1.10.10.10">
    <property type="entry name" value="Winged helix-like DNA-binding domain superfamily/Winged helix DNA-binding domain"/>
    <property type="match status" value="1"/>
</dbReference>
<sequence>MTVNSDYTDQQLLADVQHPRGVNQAVTYLYKSHYRLLERYILNNSGNSTDAQDLIQEVMVSFVEMVREGKYRGEASVKSFLYTLTRNLWITELRKRGAEAKRNEIYETNREQWDDDINAFISYKEAQKTITALFEKLGEKCRKILTLFYYEDLSMKEILVQTHYENEQVLRNRKYKCLKEMTDLVHRNSTTFEHVKSALERLK</sequence>
<keyword evidence="7" id="KW-1185">Reference proteome</keyword>